<comment type="caution">
    <text evidence="1">The sequence shown here is derived from an EMBL/GenBank/DDBJ whole genome shotgun (WGS) entry which is preliminary data.</text>
</comment>
<name>A0ABS5QMP8_9BACT</name>
<proteinExistence type="predicted"/>
<accession>A0ABS5QMP8</accession>
<organism evidence="1 2">
    <name type="scientific">Candidatus Vampirococcus lugosii</name>
    <dbReference type="NCBI Taxonomy" id="2789015"/>
    <lineage>
        <taxon>Bacteria</taxon>
        <taxon>Candidatus Absconditibacteriota</taxon>
        <taxon>Vampirococcus</taxon>
    </lineage>
</organism>
<evidence type="ECO:0000313" key="2">
    <source>
        <dbReference type="Proteomes" id="UP000680365"/>
    </source>
</evidence>
<evidence type="ECO:0000313" key="1">
    <source>
        <dbReference type="EMBL" id="MBS8122485.1"/>
    </source>
</evidence>
<protein>
    <submittedName>
        <fullName evidence="1">Uncharacterized protein</fullName>
    </submittedName>
</protein>
<sequence length="577" mass="69754">MFFFEYYKYFCSLNGFKIINKDFEKIKISLLENIQVFFMLFHIYQKYNNVFYIENENEYDFYEWLFDQDLKGGNMKNITFDYINNYEKYSKSYKISITEKKILKLILPADVLIRYLFDENDVYKMVDFVIQPLFDKNLLDTYMSSFLKGNKDLENFVEYIFNYGLFKKKYFVGVKNFISWKYRMDTEYDMDVQEELDELISSIGQDEEVDESKIPDKLKKESQTTERLINFYMTFIGGFWVSRGDNLFARLFRNKIYDIFYISESEDELQTSSINFYGNLLYVYSKNTSYYKLAFDNIKAGKEKFNLPNKTNLKNINSKKFILSLFHRNFVYDFFQDINHKDIKLYIQNKKIISLFKEEFYPNISNILKGGDKDLLDIIYSSSLSLFSKNISTNILLNEFKESDIKNLKENLYTFDLWIYLKFIENLNKEGFNKNNNYTDISLIGILSFLRNTIFAFCLYYTFVSKEEINLNKDLKLDELKKIYITEILLISSDDYNIFENILDKLIYDYIDFFKEWLNIDDNKMHFKLAYDNWINFLKENKNDDIFGKVMGEDIIWFRGYLKNVSYYNKKFVIPRD</sequence>
<gene>
    <name evidence="1" type="ORF">VAMP_262149n91</name>
</gene>
<dbReference type="Proteomes" id="UP000680365">
    <property type="component" value="Unassembled WGS sequence"/>
</dbReference>
<reference evidence="1 2" key="1">
    <citation type="journal article" date="2021" name="Nat. Commun.">
        <title>Reductive evolution and unique predatory mode in the CPR bacterium Vampirococcus lugosii.</title>
        <authorList>
            <person name="Moreira D."/>
            <person name="Zivanovic Y."/>
            <person name="Lopez-Archilla A.I."/>
            <person name="Iniesto M."/>
            <person name="Lopez-Garcia P."/>
        </authorList>
    </citation>
    <scope>NUCLEOTIDE SEQUENCE [LARGE SCALE GENOMIC DNA]</scope>
    <source>
        <strain evidence="1">Chiprana</strain>
    </source>
</reference>
<dbReference type="RefSeq" id="WP_213349903.1">
    <property type="nucleotide sequence ID" value="NZ_JAEDAM010000099.1"/>
</dbReference>
<keyword evidence="2" id="KW-1185">Reference proteome</keyword>
<dbReference type="EMBL" id="JAEDAM010000099">
    <property type="protein sequence ID" value="MBS8122485.1"/>
    <property type="molecule type" value="Genomic_DNA"/>
</dbReference>